<protein>
    <submittedName>
        <fullName evidence="2">Uncharacterized protein</fullName>
    </submittedName>
</protein>
<accession>A0A3B4UVJ8</accession>
<organism evidence="2 3">
    <name type="scientific">Seriola dumerili</name>
    <name type="common">Greater amberjack</name>
    <name type="synonym">Caranx dumerili</name>
    <dbReference type="NCBI Taxonomy" id="41447"/>
    <lineage>
        <taxon>Eukaryota</taxon>
        <taxon>Metazoa</taxon>
        <taxon>Chordata</taxon>
        <taxon>Craniata</taxon>
        <taxon>Vertebrata</taxon>
        <taxon>Euteleostomi</taxon>
        <taxon>Actinopterygii</taxon>
        <taxon>Neopterygii</taxon>
        <taxon>Teleostei</taxon>
        <taxon>Neoteleostei</taxon>
        <taxon>Acanthomorphata</taxon>
        <taxon>Carangaria</taxon>
        <taxon>Carangiformes</taxon>
        <taxon>Carangidae</taxon>
        <taxon>Seriola</taxon>
    </lineage>
</organism>
<name>A0A3B4UVJ8_SERDU</name>
<keyword evidence="3" id="KW-1185">Reference proteome</keyword>
<reference evidence="2" key="1">
    <citation type="submission" date="2025-08" db="UniProtKB">
        <authorList>
            <consortium name="Ensembl"/>
        </authorList>
    </citation>
    <scope>IDENTIFICATION</scope>
</reference>
<dbReference type="Ensembl" id="ENSSDUT00000022317.1">
    <property type="protein sequence ID" value="ENSSDUP00000021910.1"/>
    <property type="gene ID" value="ENSSDUG00000015946.1"/>
</dbReference>
<dbReference type="AlphaFoldDB" id="A0A3B4UVJ8"/>
<evidence type="ECO:0000256" key="1">
    <source>
        <dbReference type="SAM" id="MobiDB-lite"/>
    </source>
</evidence>
<proteinExistence type="predicted"/>
<feature type="compositionally biased region" description="Low complexity" evidence="1">
    <location>
        <begin position="1"/>
        <end position="19"/>
    </location>
</feature>
<dbReference type="GeneTree" id="ENSGT00940000182552"/>
<evidence type="ECO:0000313" key="2">
    <source>
        <dbReference type="Ensembl" id="ENSSDUP00000021910.1"/>
    </source>
</evidence>
<feature type="region of interest" description="Disordered" evidence="1">
    <location>
        <begin position="1"/>
        <end position="44"/>
    </location>
</feature>
<reference evidence="2" key="2">
    <citation type="submission" date="2025-09" db="UniProtKB">
        <authorList>
            <consortium name="Ensembl"/>
        </authorList>
    </citation>
    <scope>IDENTIFICATION</scope>
</reference>
<sequence>MPRPASPRLSPRLSRQSSPLLPPRATRPPTYAPEAYVSGPYADPNAEQFVVPPSPMLSGALQNQAIRQASFSSPLGPEAAQVVGMSEMATEYVEPYGLSSPTLSGAMQNPAIRDASYVPPLQRPMSPYEQPMNQAIRDASYVSPLQRPLSPYEEPMPPSSPMLSGALQNQAVREASYVSPLQRPQSPYASSALRASLIFRLSTTQP</sequence>
<dbReference type="Proteomes" id="UP000261420">
    <property type="component" value="Unplaced"/>
</dbReference>
<evidence type="ECO:0000313" key="3">
    <source>
        <dbReference type="Proteomes" id="UP000261420"/>
    </source>
</evidence>